<name>A0ABY6L014_9ARAC</name>
<dbReference type="EMBL" id="CP092872">
    <property type="protein sequence ID" value="UYV73130.1"/>
    <property type="molecule type" value="Genomic_DNA"/>
</dbReference>
<proteinExistence type="predicted"/>
<accession>A0ABY6L014</accession>
<keyword evidence="2" id="KW-1185">Reference proteome</keyword>
<dbReference type="Proteomes" id="UP001235939">
    <property type="component" value="Chromosome 10"/>
</dbReference>
<protein>
    <submittedName>
        <fullName evidence="1">Uncharacterized protein</fullName>
    </submittedName>
</protein>
<sequence>MLKARRQNTILDRFYDETSAYLQFLESLNIPSEYLEEFLFPSYGKEHPRSYGRDDDQEVKQRKGDRLKALISFLQAEVKALQRIDFSKIGVGENNSKPNFTQRRLHFNRNNEPSATQLFVSEIEKDKPLSGSF</sequence>
<evidence type="ECO:0000313" key="2">
    <source>
        <dbReference type="Proteomes" id="UP001235939"/>
    </source>
</evidence>
<evidence type="ECO:0000313" key="1">
    <source>
        <dbReference type="EMBL" id="UYV73130.1"/>
    </source>
</evidence>
<gene>
    <name evidence="1" type="ORF">LAZ67_10001909</name>
</gene>
<reference evidence="1 2" key="1">
    <citation type="submission" date="2022-01" db="EMBL/GenBank/DDBJ databases">
        <title>A chromosomal length assembly of Cordylochernes scorpioides.</title>
        <authorList>
            <person name="Zeh D."/>
            <person name="Zeh J."/>
        </authorList>
    </citation>
    <scope>NUCLEOTIDE SEQUENCE [LARGE SCALE GENOMIC DNA]</scope>
    <source>
        <strain evidence="1">IN4F17</strain>
        <tissue evidence="1">Whole Body</tissue>
    </source>
</reference>
<organism evidence="1 2">
    <name type="scientific">Cordylochernes scorpioides</name>
    <dbReference type="NCBI Taxonomy" id="51811"/>
    <lineage>
        <taxon>Eukaryota</taxon>
        <taxon>Metazoa</taxon>
        <taxon>Ecdysozoa</taxon>
        <taxon>Arthropoda</taxon>
        <taxon>Chelicerata</taxon>
        <taxon>Arachnida</taxon>
        <taxon>Pseudoscorpiones</taxon>
        <taxon>Cheliferoidea</taxon>
        <taxon>Chernetidae</taxon>
        <taxon>Cordylochernes</taxon>
    </lineage>
</organism>